<reference evidence="8 9" key="1">
    <citation type="submission" date="2024-09" db="EMBL/GenBank/DDBJ databases">
        <title>Nodulacao em especies de Leguminosae Basais da Amazonia e Caracterizacao dos Rizobios e Bacterias Associadas aos Nodulos.</title>
        <authorList>
            <person name="Jambeiro I.C.A."/>
            <person name="Lopes I.S."/>
            <person name="Aguiar E.R.G.R."/>
            <person name="Santos A.F.J."/>
            <person name="Dos Santos J.M.F."/>
            <person name="Gross E."/>
        </authorList>
    </citation>
    <scope>NUCLEOTIDE SEQUENCE [LARGE SCALE GENOMIC DNA]</scope>
    <source>
        <strain evidence="8 9">BRUESC1165</strain>
    </source>
</reference>
<keyword evidence="4" id="KW-0249">Electron transport</keyword>
<keyword evidence="3 6" id="KW-0479">Metal-binding</keyword>
<accession>A0ABV6YAK8</accession>
<keyword evidence="1" id="KW-0813">Transport</keyword>
<evidence type="ECO:0000256" key="4">
    <source>
        <dbReference type="ARBA" id="ARBA00022982"/>
    </source>
</evidence>
<dbReference type="InterPro" id="IPR051811">
    <property type="entry name" value="Cytochrome_c550/c551-like"/>
</dbReference>
<keyword evidence="9" id="KW-1185">Reference proteome</keyword>
<keyword evidence="2 6" id="KW-0349">Heme</keyword>
<dbReference type="SUPFAM" id="SSF46626">
    <property type="entry name" value="Cytochrome c"/>
    <property type="match status" value="1"/>
</dbReference>
<evidence type="ECO:0000256" key="6">
    <source>
        <dbReference type="PROSITE-ProRule" id="PRU00433"/>
    </source>
</evidence>
<name>A0ABV6YAK8_9HYPH</name>
<dbReference type="PANTHER" id="PTHR37823">
    <property type="entry name" value="CYTOCHROME C-553-LIKE"/>
    <property type="match status" value="1"/>
</dbReference>
<gene>
    <name evidence="8" type="ORF">ACETIH_16640</name>
</gene>
<dbReference type="RefSeq" id="WP_343038478.1">
    <property type="nucleotide sequence ID" value="NZ_JBHOMY010000047.1"/>
</dbReference>
<dbReference type="Proteomes" id="UP001593940">
    <property type="component" value="Unassembled WGS sequence"/>
</dbReference>
<keyword evidence="5 6" id="KW-0408">Iron</keyword>
<dbReference type="Pfam" id="PF00034">
    <property type="entry name" value="Cytochrom_C"/>
    <property type="match status" value="1"/>
</dbReference>
<evidence type="ECO:0000256" key="5">
    <source>
        <dbReference type="ARBA" id="ARBA00023004"/>
    </source>
</evidence>
<dbReference type="PROSITE" id="PS51007">
    <property type="entry name" value="CYTC"/>
    <property type="match status" value="1"/>
</dbReference>
<protein>
    <submittedName>
        <fullName evidence="8">C-type cytochrome</fullName>
    </submittedName>
</protein>
<organism evidence="8 9">
    <name type="scientific">Microvirga arabica</name>
    <dbReference type="NCBI Taxonomy" id="1128671"/>
    <lineage>
        <taxon>Bacteria</taxon>
        <taxon>Pseudomonadati</taxon>
        <taxon>Pseudomonadota</taxon>
        <taxon>Alphaproteobacteria</taxon>
        <taxon>Hyphomicrobiales</taxon>
        <taxon>Methylobacteriaceae</taxon>
        <taxon>Microvirga</taxon>
    </lineage>
</organism>
<evidence type="ECO:0000259" key="7">
    <source>
        <dbReference type="PROSITE" id="PS51007"/>
    </source>
</evidence>
<evidence type="ECO:0000313" key="8">
    <source>
        <dbReference type="EMBL" id="MFC1458295.1"/>
    </source>
</evidence>
<evidence type="ECO:0000256" key="1">
    <source>
        <dbReference type="ARBA" id="ARBA00022448"/>
    </source>
</evidence>
<evidence type="ECO:0000256" key="2">
    <source>
        <dbReference type="ARBA" id="ARBA00022617"/>
    </source>
</evidence>
<comment type="caution">
    <text evidence="8">The sequence shown here is derived from an EMBL/GenBank/DDBJ whole genome shotgun (WGS) entry which is preliminary data.</text>
</comment>
<evidence type="ECO:0000313" key="9">
    <source>
        <dbReference type="Proteomes" id="UP001593940"/>
    </source>
</evidence>
<sequence length="139" mass="15044">MNRWSWLAVGVALLGSLAVAWSLMRREVQEPSHIVEPATLSPAATAGKVAYEANCAGCHGQIGAGTDRGPPLVHVIYHPGHHADGAFYVAAKSGVRQHHWRFGNMPPQPQVSDPQLQTIIRYIREVQQANGITAERHGG</sequence>
<dbReference type="EMBL" id="JBHOMY010000047">
    <property type="protein sequence ID" value="MFC1458295.1"/>
    <property type="molecule type" value="Genomic_DNA"/>
</dbReference>
<proteinExistence type="predicted"/>
<feature type="domain" description="Cytochrome c" evidence="7">
    <location>
        <begin position="42"/>
        <end position="127"/>
    </location>
</feature>
<dbReference type="InterPro" id="IPR036909">
    <property type="entry name" value="Cyt_c-like_dom_sf"/>
</dbReference>
<evidence type="ECO:0000256" key="3">
    <source>
        <dbReference type="ARBA" id="ARBA00022723"/>
    </source>
</evidence>
<dbReference type="InterPro" id="IPR009056">
    <property type="entry name" value="Cyt_c-like_dom"/>
</dbReference>
<dbReference type="Gene3D" id="1.10.760.10">
    <property type="entry name" value="Cytochrome c-like domain"/>
    <property type="match status" value="1"/>
</dbReference>